<sequence length="182" mass="19886">MFKDFEKQSPTIDVKTFVAEGCHIIGKVTMLEYSSVWFNSVVRGDVNSITIGRYSNVQDNSTVHVGDNHPTIIGDFVTIGHRAIIHGCTIEDHVLIGMGATVLNGAKIGRGSIIAAGAVVKENFEVPEFSLVAGVPAKIIKQLPEDISKIHSQAVKYKTLWSERYGTTPDIDGERYNGEEIV</sequence>
<name>A0ABS4KGP4_9FIRM</name>
<dbReference type="SUPFAM" id="SSF51161">
    <property type="entry name" value="Trimeric LpxA-like enzymes"/>
    <property type="match status" value="1"/>
</dbReference>
<evidence type="ECO:0000313" key="2">
    <source>
        <dbReference type="Proteomes" id="UP001314903"/>
    </source>
</evidence>
<keyword evidence="2" id="KW-1185">Reference proteome</keyword>
<dbReference type="Pfam" id="PF00132">
    <property type="entry name" value="Hexapep"/>
    <property type="match status" value="1"/>
</dbReference>
<dbReference type="InterPro" id="IPR011004">
    <property type="entry name" value="Trimer_LpxA-like_sf"/>
</dbReference>
<dbReference type="PANTHER" id="PTHR13061:SF29">
    <property type="entry name" value="GAMMA CARBONIC ANHYDRASE-LIKE 1, MITOCHONDRIAL-RELATED"/>
    <property type="match status" value="1"/>
</dbReference>
<protein>
    <submittedName>
        <fullName evidence="1">Carbonic anhydrase/acetyltransferase-like protein (Isoleucine patch superfamily)</fullName>
    </submittedName>
</protein>
<dbReference type="InterPro" id="IPR050484">
    <property type="entry name" value="Transf_Hexapept/Carb_Anhydrase"/>
</dbReference>
<dbReference type="Gene3D" id="2.160.10.10">
    <property type="entry name" value="Hexapeptide repeat proteins"/>
    <property type="match status" value="1"/>
</dbReference>
<dbReference type="Proteomes" id="UP001314903">
    <property type="component" value="Unassembled WGS sequence"/>
</dbReference>
<dbReference type="InterPro" id="IPR001451">
    <property type="entry name" value="Hexapep"/>
</dbReference>
<dbReference type="CDD" id="cd04645">
    <property type="entry name" value="LbH_gamma_CA_like"/>
    <property type="match status" value="1"/>
</dbReference>
<dbReference type="EMBL" id="JAGGLI010000005">
    <property type="protein sequence ID" value="MBP2026957.1"/>
    <property type="molecule type" value="Genomic_DNA"/>
</dbReference>
<dbReference type="RefSeq" id="WP_209659489.1">
    <property type="nucleotide sequence ID" value="NZ_JAGGLI010000005.1"/>
</dbReference>
<dbReference type="PANTHER" id="PTHR13061">
    <property type="entry name" value="DYNACTIN SUBUNIT P25"/>
    <property type="match status" value="1"/>
</dbReference>
<gene>
    <name evidence="1" type="ORF">J2Z35_000749</name>
</gene>
<organism evidence="1 2">
    <name type="scientific">Acetoanaerobium pronyense</name>
    <dbReference type="NCBI Taxonomy" id="1482736"/>
    <lineage>
        <taxon>Bacteria</taxon>
        <taxon>Bacillati</taxon>
        <taxon>Bacillota</taxon>
        <taxon>Clostridia</taxon>
        <taxon>Peptostreptococcales</taxon>
        <taxon>Filifactoraceae</taxon>
        <taxon>Acetoanaerobium</taxon>
    </lineage>
</organism>
<reference evidence="1 2" key="1">
    <citation type="submission" date="2021-03" db="EMBL/GenBank/DDBJ databases">
        <title>Genomic Encyclopedia of Type Strains, Phase IV (KMG-IV): sequencing the most valuable type-strain genomes for metagenomic binning, comparative biology and taxonomic classification.</title>
        <authorList>
            <person name="Goeker M."/>
        </authorList>
    </citation>
    <scope>NUCLEOTIDE SEQUENCE [LARGE SCALE GENOMIC DNA]</scope>
    <source>
        <strain evidence="1 2">DSM 27512</strain>
    </source>
</reference>
<accession>A0ABS4KGP4</accession>
<evidence type="ECO:0000313" key="1">
    <source>
        <dbReference type="EMBL" id="MBP2026957.1"/>
    </source>
</evidence>
<comment type="caution">
    <text evidence="1">The sequence shown here is derived from an EMBL/GenBank/DDBJ whole genome shotgun (WGS) entry which is preliminary data.</text>
</comment>
<dbReference type="InterPro" id="IPR047324">
    <property type="entry name" value="LbH_gamma_CA-like"/>
</dbReference>
<proteinExistence type="predicted"/>